<dbReference type="OrthoDB" id="9795016at2"/>
<organism evidence="3 4">
    <name type="scientific">Desulfocurvibacter africanus PCS</name>
    <dbReference type="NCBI Taxonomy" id="1262666"/>
    <lineage>
        <taxon>Bacteria</taxon>
        <taxon>Pseudomonadati</taxon>
        <taxon>Thermodesulfobacteriota</taxon>
        <taxon>Desulfovibrionia</taxon>
        <taxon>Desulfovibrionales</taxon>
        <taxon>Desulfovibrionaceae</taxon>
        <taxon>Desulfocurvibacter</taxon>
    </lineage>
</organism>
<keyword evidence="2 3" id="KW-0808">Transferase</keyword>
<gene>
    <name evidence="3" type="ORF">PCS_02280</name>
</gene>
<dbReference type="RefSeq" id="WP_005987237.1">
    <property type="nucleotide sequence ID" value="NZ_AOSV01000024.1"/>
</dbReference>
<accession>M5PS61</accession>
<reference evidence="3 4" key="1">
    <citation type="journal article" date="2013" name="Genome Announc.">
        <title>Draft Genome Sequence for Desulfovibrio africanus Strain PCS.</title>
        <authorList>
            <person name="Brown S.D."/>
            <person name="Utturkar S.M."/>
            <person name="Arkin A.P."/>
            <person name="Deutschbauer A.M."/>
            <person name="Elias D.A."/>
            <person name="Hazen T.C."/>
            <person name="Chakraborty R."/>
        </authorList>
    </citation>
    <scope>NUCLEOTIDE SEQUENCE [LARGE SCALE GENOMIC DNA]</scope>
    <source>
        <strain evidence="3 4">PCS</strain>
    </source>
</reference>
<evidence type="ECO:0000256" key="2">
    <source>
        <dbReference type="ARBA" id="ARBA00022679"/>
    </source>
</evidence>
<evidence type="ECO:0000313" key="4">
    <source>
        <dbReference type="Proteomes" id="UP000011922"/>
    </source>
</evidence>
<dbReference type="SUPFAM" id="SSF53756">
    <property type="entry name" value="UDP-Glycosyltransferase/glycogen phosphorylase"/>
    <property type="match status" value="1"/>
</dbReference>
<dbReference type="Pfam" id="PF01075">
    <property type="entry name" value="Glyco_transf_9"/>
    <property type="match status" value="1"/>
</dbReference>
<name>M5PS61_DESAF</name>
<keyword evidence="1" id="KW-0328">Glycosyltransferase</keyword>
<dbReference type="PATRIC" id="fig|1262666.3.peg.2314"/>
<dbReference type="GO" id="GO:0005829">
    <property type="term" value="C:cytosol"/>
    <property type="evidence" value="ECO:0007669"/>
    <property type="project" value="TreeGrafter"/>
</dbReference>
<comment type="caution">
    <text evidence="3">The sequence shown here is derived from an EMBL/GenBank/DDBJ whole genome shotgun (WGS) entry which is preliminary data.</text>
</comment>
<protein>
    <submittedName>
        <fullName evidence="3">ADP-heptose:LPS heptosyltransferase</fullName>
    </submittedName>
</protein>
<proteinExistence type="predicted"/>
<dbReference type="InterPro" id="IPR051199">
    <property type="entry name" value="LPS_LOS_Heptosyltrfase"/>
</dbReference>
<dbReference type="EMBL" id="AOSV01000024">
    <property type="protein sequence ID" value="EMG36959.1"/>
    <property type="molecule type" value="Genomic_DNA"/>
</dbReference>
<evidence type="ECO:0000256" key="1">
    <source>
        <dbReference type="ARBA" id="ARBA00022676"/>
    </source>
</evidence>
<dbReference type="InterPro" id="IPR002201">
    <property type="entry name" value="Glyco_trans_9"/>
</dbReference>
<dbReference type="Proteomes" id="UP000011922">
    <property type="component" value="Unassembled WGS sequence"/>
</dbReference>
<evidence type="ECO:0000313" key="3">
    <source>
        <dbReference type="EMBL" id="EMG36959.1"/>
    </source>
</evidence>
<dbReference type="PANTHER" id="PTHR30160">
    <property type="entry name" value="TETRAACYLDISACCHARIDE 4'-KINASE-RELATED"/>
    <property type="match status" value="1"/>
</dbReference>
<dbReference type="GO" id="GO:0009244">
    <property type="term" value="P:lipopolysaccharide core region biosynthetic process"/>
    <property type="evidence" value="ECO:0007669"/>
    <property type="project" value="TreeGrafter"/>
</dbReference>
<dbReference type="CDD" id="cd03789">
    <property type="entry name" value="GT9_LPS_heptosyltransferase"/>
    <property type="match status" value="1"/>
</dbReference>
<sequence length="307" mass="33705">MHKHDNIIIVHRGALGDFFLAWPTLRQLRLGLPHQPAYWHGRSDRLPWLAPLGIQPCLARLAAAVESLSAGGPWPAALERSLVAWFGLAAAAPMQDERLWYLQGLRSVDVQATVSVCQSYSLQLEEKGIHRTEDWKIGWRQTLPAWDGPGAKRLALLFPGAGHRLKQWPLVKFLELAQRLEELGLSPLFVLGPAEVERGLDTDGRPSVRLEDPLHLQDLLLSARVAIGNDCGPMHLAGRLGVPGVAVFGPTSRAMWAPEGITALTAPSELAPCRPCTLTTHDLRCQDAICLRAISVDMVMHAVEDSL</sequence>
<dbReference type="AlphaFoldDB" id="M5PS61"/>
<dbReference type="Gene3D" id="3.40.50.2000">
    <property type="entry name" value="Glycogen Phosphorylase B"/>
    <property type="match status" value="1"/>
</dbReference>
<dbReference type="GO" id="GO:0008713">
    <property type="term" value="F:ADP-heptose-lipopolysaccharide heptosyltransferase activity"/>
    <property type="evidence" value="ECO:0007669"/>
    <property type="project" value="TreeGrafter"/>
</dbReference>